<evidence type="ECO:0000259" key="1">
    <source>
        <dbReference type="Pfam" id="PF08544"/>
    </source>
</evidence>
<feature type="domain" description="GHMP kinase C-terminal" evidence="1">
    <location>
        <begin position="25"/>
        <end position="75"/>
    </location>
</feature>
<protein>
    <recommendedName>
        <fullName evidence="1">GHMP kinase C-terminal domain-containing protein</fullName>
    </recommendedName>
</protein>
<reference evidence="2" key="1">
    <citation type="submission" date="2021-01" db="EMBL/GenBank/DDBJ databases">
        <authorList>
            <person name="Corre E."/>
            <person name="Pelletier E."/>
            <person name="Niang G."/>
            <person name="Scheremetjew M."/>
            <person name="Finn R."/>
            <person name="Kale V."/>
            <person name="Holt S."/>
            <person name="Cochrane G."/>
            <person name="Meng A."/>
            <person name="Brown T."/>
            <person name="Cohen L."/>
        </authorList>
    </citation>
    <scope>NUCLEOTIDE SEQUENCE</scope>
    <source>
        <strain evidence="2">OF101</strain>
    </source>
</reference>
<name>A0A7S1S521_ALECA</name>
<dbReference type="Gene3D" id="3.30.70.890">
    <property type="entry name" value="GHMP kinase, C-terminal domain"/>
    <property type="match status" value="1"/>
</dbReference>
<proteinExistence type="predicted"/>
<dbReference type="EMBL" id="HBGE01100547">
    <property type="protein sequence ID" value="CAD9183096.1"/>
    <property type="molecule type" value="Transcribed_RNA"/>
</dbReference>
<dbReference type="AlphaFoldDB" id="A0A7S1S521"/>
<dbReference type="InterPro" id="IPR013750">
    <property type="entry name" value="GHMP_kinase_C_dom"/>
</dbReference>
<dbReference type="SUPFAM" id="SSF55060">
    <property type="entry name" value="GHMP Kinase, C-terminal domain"/>
    <property type="match status" value="1"/>
</dbReference>
<dbReference type="Pfam" id="PF08544">
    <property type="entry name" value="GHMP_kinases_C"/>
    <property type="match status" value="1"/>
</dbReference>
<sequence length="103" mass="10304">MDSLAAEFAGRSLGLLPGAFCAGHQRLDDLCVALRAAGACGASLTGAGRGGCAVGIFASTVEADQAVERLREAFREMGPAEAFVTAPAAGRGPLDVRQAAAGR</sequence>
<accession>A0A7S1S521</accession>
<organism evidence="2">
    <name type="scientific">Alexandrium catenella</name>
    <name type="common">Red tide dinoflagellate</name>
    <name type="synonym">Gonyaulax catenella</name>
    <dbReference type="NCBI Taxonomy" id="2925"/>
    <lineage>
        <taxon>Eukaryota</taxon>
        <taxon>Sar</taxon>
        <taxon>Alveolata</taxon>
        <taxon>Dinophyceae</taxon>
        <taxon>Gonyaulacales</taxon>
        <taxon>Pyrocystaceae</taxon>
        <taxon>Alexandrium</taxon>
    </lineage>
</organism>
<evidence type="ECO:0000313" key="2">
    <source>
        <dbReference type="EMBL" id="CAD9183096.1"/>
    </source>
</evidence>
<gene>
    <name evidence="2" type="ORF">ACAT0790_LOCUS59868</name>
</gene>
<dbReference type="InterPro" id="IPR036554">
    <property type="entry name" value="GHMP_kinase_C_sf"/>
</dbReference>